<feature type="region of interest" description="Disordered" evidence="2">
    <location>
        <begin position="228"/>
        <end position="273"/>
    </location>
</feature>
<protein>
    <recommendedName>
        <fullName evidence="7">NACHT domain-containing protein</fullName>
    </recommendedName>
</protein>
<feature type="region of interest" description="Disordered" evidence="2">
    <location>
        <begin position="700"/>
        <end position="737"/>
    </location>
</feature>
<evidence type="ECO:0000313" key="6">
    <source>
        <dbReference type="Proteomes" id="UP001172673"/>
    </source>
</evidence>
<evidence type="ECO:0000256" key="2">
    <source>
        <dbReference type="SAM" id="MobiDB-lite"/>
    </source>
</evidence>
<feature type="compositionally biased region" description="Basic and acidic residues" evidence="2">
    <location>
        <begin position="725"/>
        <end position="735"/>
    </location>
</feature>
<proteinExistence type="predicted"/>
<dbReference type="EMBL" id="JAPDRK010000026">
    <property type="protein sequence ID" value="KAJ9602517.1"/>
    <property type="molecule type" value="Genomic_DNA"/>
</dbReference>
<evidence type="ECO:0000256" key="1">
    <source>
        <dbReference type="ARBA" id="ARBA00022737"/>
    </source>
</evidence>
<comment type="caution">
    <text evidence="5">The sequence shown here is derived from an EMBL/GenBank/DDBJ whole genome shotgun (WGS) entry which is preliminary data.</text>
</comment>
<accession>A0AA38WWQ4</accession>
<dbReference type="Proteomes" id="UP001172673">
    <property type="component" value="Unassembled WGS sequence"/>
</dbReference>
<evidence type="ECO:0008006" key="7">
    <source>
        <dbReference type="Google" id="ProtNLM"/>
    </source>
</evidence>
<organism evidence="5 6">
    <name type="scientific">Cladophialophora chaetospira</name>
    <dbReference type="NCBI Taxonomy" id="386627"/>
    <lineage>
        <taxon>Eukaryota</taxon>
        <taxon>Fungi</taxon>
        <taxon>Dikarya</taxon>
        <taxon>Ascomycota</taxon>
        <taxon>Pezizomycotina</taxon>
        <taxon>Eurotiomycetes</taxon>
        <taxon>Chaetothyriomycetidae</taxon>
        <taxon>Chaetothyriales</taxon>
        <taxon>Herpotrichiellaceae</taxon>
        <taxon>Cladophialophora</taxon>
    </lineage>
</organism>
<dbReference type="Pfam" id="PF25053">
    <property type="entry name" value="DUF7791"/>
    <property type="match status" value="1"/>
</dbReference>
<sequence>MDPLSALSLSCNVLDLVAAAGKTCAFLYDVHKAGAFPAHQELVSTTTLLENSAQTLTQRLLDPQSPRHPRRANDKELLDIAEKARKLASDLQKKLEALQLLPVDSRAKRFEKLLKTALQKGKIYDLQRRWAELRKAVDSALLMRLTWVSLPSYEDMSYGSTPLAAAARWKDESIIESENNAAKTNDQLSDLAEQIRQGLSRLNAVDQEMKKQNDMTRVAVATEAQLTRDHMSAQAETNRQHTSQEAATSRGVSKSEADKTRQHVTAESAASRKTLSQEIQGTKLFVVDDITRRIHTAHKKAQSHLDKKLAFQQRQDSDERKTSSFIDSFRFSGLNERRNQIIEPHSETYEWIFEDNLRSHWDSFSDWSTLMHFICEHKRTQDLLNQWSSPLETKIVSWYFWNSGSPIQRSLKGALCALIYQLLSTQPDIVKILLRGDTYFGHPVSPADWSQTQLVGLPQKIFSLIPGYVAIFLDGLDEFDREEDILVMLNLLRSLTDKHKVKVCLSSRPELRMKLQLSHLPQLRLQDMTADDINQYVDDTLRQIFPNWEDHHLEGFGREVAEKADGVFLWVHVVLKSLQQGFSHSDDYTVLRERLELLPAKMELLYEHMWLSLNGDGDLPTYRKQAALFFSFHDHFPLEILDFVLAVDEDACAMASSTTRAGTILDTLYEKSTHMQTLLQTRCAGLLEIVSNQAGKYLHDEEDSDDAELSDMEGLSDDEEDLDDGKEPLHEELSRTEPATELSIALKNLGRVQFFHRTAKDFLLDKPAGREILESYQLSKQEVVERLLKARLATRICGIKHPSGREHTEDPDFEYNAIGSAIQLIGSLDKNDMDEQVADAQCELLKLVESTYEKKLVPMWDGFLDQSCKRNWFLKVCHRPESPDFWGEVMFKVQSSALTKSILRTGIQDKKFAAYLLGELIECHHPGIFEEAYFRCVQHLLNAGANLNATDIFHAGRSPQSSLWVRFLISMTRVSPRRSEDSSIGTQTLLFETIKCFLHNGADPWKQAMACRQRHLSGQIVHMSEFDKEYHLRPSSVISIVNGVYMLHQLKRILPQPYRENPMEAFAGFEKLMPSCQNLAVVGRDCRIYRLGRSDPDPLELPPVRDASGEVQRLDDQCPQLFSKDREVQLLTVLQEQPSAATLRIPFEEGNTWAKDLAWSWRHLRAREALLGLDHFALVQESLQNIQSCILQLSMFHDEFGLLTESSLPREELAEVEESRWPAICSAYDSYLHEVHQENPKFPLKEFDGEFLDLAGLLNVHGFKKLGFQGKHIALDEEGGRIPRCSEDPAVCDSSHTDEYGRRFWE</sequence>
<reference evidence="5" key="1">
    <citation type="submission" date="2022-10" db="EMBL/GenBank/DDBJ databases">
        <title>Culturing micro-colonial fungi from biological soil crusts in the Mojave desert and describing Neophaeococcomyces mojavensis, and introducing the new genera and species Taxawa tesnikishii.</title>
        <authorList>
            <person name="Kurbessoian T."/>
            <person name="Stajich J.E."/>
        </authorList>
    </citation>
    <scope>NUCLEOTIDE SEQUENCE</scope>
    <source>
        <strain evidence="5">TK_41</strain>
    </source>
</reference>
<dbReference type="Pfam" id="PF24883">
    <property type="entry name" value="NPHP3_N"/>
    <property type="match status" value="1"/>
</dbReference>
<dbReference type="PANTHER" id="PTHR10039">
    <property type="entry name" value="AMELOGENIN"/>
    <property type="match status" value="1"/>
</dbReference>
<evidence type="ECO:0000259" key="3">
    <source>
        <dbReference type="Pfam" id="PF24883"/>
    </source>
</evidence>
<keyword evidence="1" id="KW-0677">Repeat</keyword>
<feature type="domain" description="Nephrocystin 3-like N-terminal" evidence="3">
    <location>
        <begin position="368"/>
        <end position="508"/>
    </location>
</feature>
<feature type="domain" description="DUF7791" evidence="4">
    <location>
        <begin position="634"/>
        <end position="793"/>
    </location>
</feature>
<name>A0AA38WWQ4_9EURO</name>
<evidence type="ECO:0000313" key="5">
    <source>
        <dbReference type="EMBL" id="KAJ9602517.1"/>
    </source>
</evidence>
<feature type="compositionally biased region" description="Polar residues" evidence="2">
    <location>
        <begin position="234"/>
        <end position="252"/>
    </location>
</feature>
<dbReference type="InterPro" id="IPR056884">
    <property type="entry name" value="NPHP3-like_N"/>
</dbReference>
<dbReference type="InterPro" id="IPR056693">
    <property type="entry name" value="DUF7791"/>
</dbReference>
<keyword evidence="6" id="KW-1185">Reference proteome</keyword>
<evidence type="ECO:0000259" key="4">
    <source>
        <dbReference type="Pfam" id="PF25053"/>
    </source>
</evidence>
<gene>
    <name evidence="5" type="ORF">H2200_013060</name>
</gene>
<dbReference type="PANTHER" id="PTHR10039:SF5">
    <property type="entry name" value="NACHT DOMAIN-CONTAINING PROTEIN"/>
    <property type="match status" value="1"/>
</dbReference>
<feature type="compositionally biased region" description="Acidic residues" evidence="2">
    <location>
        <begin position="700"/>
        <end position="724"/>
    </location>
</feature>